<gene>
    <name evidence="1" type="ORF">CFAM422_007321</name>
</gene>
<name>A0A9P5CCP3_9HYPO</name>
<dbReference type="AlphaFoldDB" id="A0A9P5CCP3"/>
<comment type="caution">
    <text evidence="1">The sequence shown here is derived from an EMBL/GenBank/DDBJ whole genome shotgun (WGS) entry which is preliminary data.</text>
</comment>
<proteinExistence type="predicted"/>
<sequence>MTVLTRGPVWRRPTAAARRWVLQRYEYLAHTWPTVRRARRPVAAAVLGGSATWPATRGSKAQQDKRCQAKNPGVYCGNVVQRPAPHNANQHGK</sequence>
<dbReference type="Proteomes" id="UP000801864">
    <property type="component" value="Unassembled WGS sequence"/>
</dbReference>
<keyword evidence="2" id="KW-1185">Reference proteome</keyword>
<evidence type="ECO:0000313" key="2">
    <source>
        <dbReference type="Proteomes" id="UP000801864"/>
    </source>
</evidence>
<protein>
    <submittedName>
        <fullName evidence="1">Uncharacterized protein</fullName>
    </submittedName>
</protein>
<organism evidence="1 2">
    <name type="scientific">Trichoderma lentiforme</name>
    <dbReference type="NCBI Taxonomy" id="1567552"/>
    <lineage>
        <taxon>Eukaryota</taxon>
        <taxon>Fungi</taxon>
        <taxon>Dikarya</taxon>
        <taxon>Ascomycota</taxon>
        <taxon>Pezizomycotina</taxon>
        <taxon>Sordariomycetes</taxon>
        <taxon>Hypocreomycetidae</taxon>
        <taxon>Hypocreales</taxon>
        <taxon>Hypocreaceae</taxon>
        <taxon>Trichoderma</taxon>
    </lineage>
</organism>
<dbReference type="EMBL" id="QLNT01000012">
    <property type="protein sequence ID" value="KAF3069443.1"/>
    <property type="molecule type" value="Genomic_DNA"/>
</dbReference>
<evidence type="ECO:0000313" key="1">
    <source>
        <dbReference type="EMBL" id="KAF3069443.1"/>
    </source>
</evidence>
<reference evidence="1 2" key="1">
    <citation type="submission" date="2018-06" db="EMBL/GenBank/DDBJ databases">
        <title>Genome analysis of cellulolytic fungus Trichoderma lentiforme CFAM-422.</title>
        <authorList>
            <person name="Steindorff A.S."/>
            <person name="Formighieri E.F."/>
            <person name="Midorikawa G.E.O."/>
            <person name="Tamietti M.S."/>
            <person name="Ramos E.Z."/>
            <person name="Silva A.S."/>
            <person name="Bon E.P.S."/>
            <person name="Mendes T.D."/>
            <person name="Damaso M.C.T."/>
            <person name="Favaro L.C.L."/>
        </authorList>
    </citation>
    <scope>NUCLEOTIDE SEQUENCE [LARGE SCALE GENOMIC DNA]</scope>
    <source>
        <strain evidence="1 2">CFAM-422</strain>
    </source>
</reference>
<accession>A0A9P5CCP3</accession>